<dbReference type="EMBL" id="VBAI01000155">
    <property type="protein sequence ID" value="TMJ09617.1"/>
    <property type="molecule type" value="Genomic_DNA"/>
</dbReference>
<sequence>MSSGGKRPRMSRSSTGNGGPPDDGAFPEPELLTVEQAAAYLQMHKVTVYKYIRTGVLPAAKLGKVYRIYRKDVEALLQRLRTQPR</sequence>
<dbReference type="InterPro" id="IPR010093">
    <property type="entry name" value="SinI_DNA-bd"/>
</dbReference>
<dbReference type="Pfam" id="PF12728">
    <property type="entry name" value="HTH_17"/>
    <property type="match status" value="1"/>
</dbReference>
<dbReference type="InterPro" id="IPR009061">
    <property type="entry name" value="DNA-bd_dom_put_sf"/>
</dbReference>
<reference evidence="5 6" key="1">
    <citation type="journal article" date="2019" name="Nat. Microbiol.">
        <title>Mediterranean grassland soil C-N compound turnover is dependent on rainfall and depth, and is mediated by genomically divergent microorganisms.</title>
        <authorList>
            <person name="Diamond S."/>
            <person name="Andeer P.F."/>
            <person name="Li Z."/>
            <person name="Crits-Christoph A."/>
            <person name="Burstein D."/>
            <person name="Anantharaman K."/>
            <person name="Lane K.R."/>
            <person name="Thomas B.C."/>
            <person name="Pan C."/>
            <person name="Northen T.R."/>
            <person name="Banfield J.F."/>
        </authorList>
    </citation>
    <scope>NUCLEOTIDE SEQUENCE [LARGE SCALE GENOMIC DNA]</scope>
    <source>
        <strain evidence="4">NP_1</strain>
        <strain evidence="3">NP_2</strain>
    </source>
</reference>
<dbReference type="GO" id="GO:0003677">
    <property type="term" value="F:DNA binding"/>
    <property type="evidence" value="ECO:0007669"/>
    <property type="project" value="InterPro"/>
</dbReference>
<accession>A0A537LPJ5</accession>
<dbReference type="InterPro" id="IPR041657">
    <property type="entry name" value="HTH_17"/>
</dbReference>
<evidence type="ECO:0000256" key="1">
    <source>
        <dbReference type="SAM" id="MobiDB-lite"/>
    </source>
</evidence>
<evidence type="ECO:0000313" key="6">
    <source>
        <dbReference type="Proteomes" id="UP000318661"/>
    </source>
</evidence>
<feature type="compositionally biased region" description="Basic residues" evidence="1">
    <location>
        <begin position="1"/>
        <end position="10"/>
    </location>
</feature>
<dbReference type="NCBIfam" id="TIGR01764">
    <property type="entry name" value="excise"/>
    <property type="match status" value="1"/>
</dbReference>
<feature type="region of interest" description="Disordered" evidence="1">
    <location>
        <begin position="1"/>
        <end position="29"/>
    </location>
</feature>
<comment type="caution">
    <text evidence="4">The sequence shown here is derived from an EMBL/GenBank/DDBJ whole genome shotgun (WGS) entry which is preliminary data.</text>
</comment>
<feature type="domain" description="Helix-turn-helix" evidence="2">
    <location>
        <begin position="31"/>
        <end position="80"/>
    </location>
</feature>
<evidence type="ECO:0000313" key="4">
    <source>
        <dbReference type="EMBL" id="TMJ09617.1"/>
    </source>
</evidence>
<evidence type="ECO:0000259" key="2">
    <source>
        <dbReference type="Pfam" id="PF12728"/>
    </source>
</evidence>
<evidence type="ECO:0000313" key="3">
    <source>
        <dbReference type="EMBL" id="TMJ07349.1"/>
    </source>
</evidence>
<proteinExistence type="predicted"/>
<evidence type="ECO:0000313" key="5">
    <source>
        <dbReference type="Proteomes" id="UP000315217"/>
    </source>
</evidence>
<dbReference type="SUPFAM" id="SSF46955">
    <property type="entry name" value="Putative DNA-binding domain"/>
    <property type="match status" value="1"/>
</dbReference>
<dbReference type="Proteomes" id="UP000318661">
    <property type="component" value="Unassembled WGS sequence"/>
</dbReference>
<name>A0A537LPJ5_9BACT</name>
<protein>
    <submittedName>
        <fullName evidence="4">Helix-turn-helix domain-containing protein</fullName>
    </submittedName>
</protein>
<organism evidence="4 5">
    <name type="scientific">Candidatus Segetimicrobium genomatis</name>
    <dbReference type="NCBI Taxonomy" id="2569760"/>
    <lineage>
        <taxon>Bacteria</taxon>
        <taxon>Bacillati</taxon>
        <taxon>Candidatus Sysuimicrobiota</taxon>
        <taxon>Candidatus Sysuimicrobiia</taxon>
        <taxon>Candidatus Sysuimicrobiales</taxon>
        <taxon>Candidatus Segetimicrobiaceae</taxon>
        <taxon>Candidatus Segetimicrobium</taxon>
    </lineage>
</organism>
<dbReference type="EMBL" id="VBAJ01000183">
    <property type="protein sequence ID" value="TMJ07349.1"/>
    <property type="molecule type" value="Genomic_DNA"/>
</dbReference>
<dbReference type="AlphaFoldDB" id="A0A537LPJ5"/>
<dbReference type="Proteomes" id="UP000315217">
    <property type="component" value="Unassembled WGS sequence"/>
</dbReference>
<gene>
    <name evidence="4" type="ORF">E6G98_09020</name>
    <name evidence="3" type="ORF">E6G99_07075</name>
</gene>